<gene>
    <name evidence="2" type="primary">P0621D05.35</name>
</gene>
<evidence type="ECO:0000256" key="1">
    <source>
        <dbReference type="SAM" id="MobiDB-lite"/>
    </source>
</evidence>
<dbReference type="AlphaFoldDB" id="Q5Z9J5"/>
<dbReference type="Proteomes" id="UP000000763">
    <property type="component" value="Chromosome 6"/>
</dbReference>
<feature type="region of interest" description="Disordered" evidence="1">
    <location>
        <begin position="26"/>
        <end position="52"/>
    </location>
</feature>
<name>Q5Z9J5_ORYSJ</name>
<feature type="region of interest" description="Disordered" evidence="1">
    <location>
        <begin position="138"/>
        <end position="159"/>
    </location>
</feature>
<sequence length="159" mass="18203">MAEIQVHNYHHTYLLIRRCRGKLAPTTIRHHQPSPPVTEEGMDRRTSPRHHPTSLLPVAAIRSADATSPRCHHNHDGTTTHRWSARPTGNRLHCHLPRPPPMPSPLSRRSTAIRWYRHSMAVHHPPYHPERPPSDLKLFWSATSGSGPHQHDSHQVTNN</sequence>
<reference evidence="3" key="2">
    <citation type="journal article" date="2008" name="Nucleic Acids Res.">
        <title>The rice annotation project database (RAP-DB): 2008 update.</title>
        <authorList>
            <consortium name="The rice annotation project (RAP)"/>
        </authorList>
    </citation>
    <scope>GENOME REANNOTATION</scope>
    <source>
        <strain evidence="3">cv. Nipponbare</strain>
    </source>
</reference>
<dbReference type="EMBL" id="AP003621">
    <property type="protein sequence ID" value="BAD53612.1"/>
    <property type="molecule type" value="Genomic_DNA"/>
</dbReference>
<accession>Q5Z9J5</accession>
<organism evidence="2 3">
    <name type="scientific">Oryza sativa subsp. japonica</name>
    <name type="common">Rice</name>
    <dbReference type="NCBI Taxonomy" id="39947"/>
    <lineage>
        <taxon>Eukaryota</taxon>
        <taxon>Viridiplantae</taxon>
        <taxon>Streptophyta</taxon>
        <taxon>Embryophyta</taxon>
        <taxon>Tracheophyta</taxon>
        <taxon>Spermatophyta</taxon>
        <taxon>Magnoliopsida</taxon>
        <taxon>Liliopsida</taxon>
        <taxon>Poales</taxon>
        <taxon>Poaceae</taxon>
        <taxon>BOP clade</taxon>
        <taxon>Oryzoideae</taxon>
        <taxon>Oryzeae</taxon>
        <taxon>Oryzinae</taxon>
        <taxon>Oryza</taxon>
        <taxon>Oryza sativa</taxon>
    </lineage>
</organism>
<feature type="compositionally biased region" description="Basic and acidic residues" evidence="1">
    <location>
        <begin position="149"/>
        <end position="159"/>
    </location>
</feature>
<proteinExistence type="predicted"/>
<feature type="region of interest" description="Disordered" evidence="1">
    <location>
        <begin position="66"/>
        <end position="88"/>
    </location>
</feature>
<evidence type="ECO:0000313" key="2">
    <source>
        <dbReference type="EMBL" id="BAD53612.1"/>
    </source>
</evidence>
<reference evidence="3" key="1">
    <citation type="journal article" date="2005" name="Nature">
        <title>The map-based sequence of the rice genome.</title>
        <authorList>
            <consortium name="International rice genome sequencing project (IRGSP)"/>
            <person name="Matsumoto T."/>
            <person name="Wu J."/>
            <person name="Kanamori H."/>
            <person name="Katayose Y."/>
            <person name="Fujisawa M."/>
            <person name="Namiki N."/>
            <person name="Mizuno H."/>
            <person name="Yamamoto K."/>
            <person name="Antonio B.A."/>
            <person name="Baba T."/>
            <person name="Sakata K."/>
            <person name="Nagamura Y."/>
            <person name="Aoki H."/>
            <person name="Arikawa K."/>
            <person name="Arita K."/>
            <person name="Bito T."/>
            <person name="Chiden Y."/>
            <person name="Fujitsuka N."/>
            <person name="Fukunaka R."/>
            <person name="Hamada M."/>
            <person name="Harada C."/>
            <person name="Hayashi A."/>
            <person name="Hijishita S."/>
            <person name="Honda M."/>
            <person name="Hosokawa S."/>
            <person name="Ichikawa Y."/>
            <person name="Idonuma A."/>
            <person name="Iijima M."/>
            <person name="Ikeda M."/>
            <person name="Ikeno M."/>
            <person name="Ito K."/>
            <person name="Ito S."/>
            <person name="Ito T."/>
            <person name="Ito Y."/>
            <person name="Ito Y."/>
            <person name="Iwabuchi A."/>
            <person name="Kamiya K."/>
            <person name="Karasawa W."/>
            <person name="Kurita K."/>
            <person name="Katagiri S."/>
            <person name="Kikuta A."/>
            <person name="Kobayashi H."/>
            <person name="Kobayashi N."/>
            <person name="Machita K."/>
            <person name="Maehara T."/>
            <person name="Masukawa M."/>
            <person name="Mizubayashi T."/>
            <person name="Mukai Y."/>
            <person name="Nagasaki H."/>
            <person name="Nagata Y."/>
            <person name="Naito S."/>
            <person name="Nakashima M."/>
            <person name="Nakama Y."/>
            <person name="Nakamichi Y."/>
            <person name="Nakamura M."/>
            <person name="Meguro A."/>
            <person name="Negishi M."/>
            <person name="Ohta I."/>
            <person name="Ohta T."/>
            <person name="Okamoto M."/>
            <person name="Ono N."/>
            <person name="Saji S."/>
            <person name="Sakaguchi M."/>
            <person name="Sakai K."/>
            <person name="Shibata M."/>
            <person name="Shimokawa T."/>
            <person name="Song J."/>
            <person name="Takazaki Y."/>
            <person name="Terasawa K."/>
            <person name="Tsugane M."/>
            <person name="Tsuji K."/>
            <person name="Ueda S."/>
            <person name="Waki K."/>
            <person name="Yamagata H."/>
            <person name="Yamamoto M."/>
            <person name="Yamamoto S."/>
            <person name="Yamane H."/>
            <person name="Yoshiki S."/>
            <person name="Yoshihara R."/>
            <person name="Yukawa K."/>
            <person name="Zhong H."/>
            <person name="Yano M."/>
            <person name="Yuan Q."/>
            <person name="Ouyang S."/>
            <person name="Liu J."/>
            <person name="Jones K.M."/>
            <person name="Gansberger K."/>
            <person name="Moffat K."/>
            <person name="Hill J."/>
            <person name="Bera J."/>
            <person name="Fadrosh D."/>
            <person name="Jin S."/>
            <person name="Johri S."/>
            <person name="Kim M."/>
            <person name="Overton L."/>
            <person name="Reardon M."/>
            <person name="Tsitrin T."/>
            <person name="Vuong H."/>
            <person name="Weaver B."/>
            <person name="Ciecko A."/>
            <person name="Tallon L."/>
            <person name="Jackson J."/>
            <person name="Pai G."/>
            <person name="Aken S.V."/>
            <person name="Utterback T."/>
            <person name="Reidmuller S."/>
            <person name="Feldblyum T."/>
            <person name="Hsiao J."/>
            <person name="Zismann V."/>
            <person name="Iobst S."/>
            <person name="de Vazeille A.R."/>
            <person name="Buell C.R."/>
            <person name="Ying K."/>
            <person name="Li Y."/>
            <person name="Lu T."/>
            <person name="Huang Y."/>
            <person name="Zhao Q."/>
            <person name="Feng Q."/>
            <person name="Zhang L."/>
            <person name="Zhu J."/>
            <person name="Weng Q."/>
            <person name="Mu J."/>
            <person name="Lu Y."/>
            <person name="Fan D."/>
            <person name="Liu Y."/>
            <person name="Guan J."/>
            <person name="Zhang Y."/>
            <person name="Yu S."/>
            <person name="Liu X."/>
            <person name="Zhang Y."/>
            <person name="Hong G."/>
            <person name="Han B."/>
            <person name="Choisne N."/>
            <person name="Demange N."/>
            <person name="Orjeda G."/>
            <person name="Samain S."/>
            <person name="Cattolico L."/>
            <person name="Pelletier E."/>
            <person name="Couloux A."/>
            <person name="Segurens B."/>
            <person name="Wincker P."/>
            <person name="D'Hont A."/>
            <person name="Scarpelli C."/>
            <person name="Weissenbach J."/>
            <person name="Salanoubat M."/>
            <person name="Quetier F."/>
            <person name="Yu Y."/>
            <person name="Kim H.R."/>
            <person name="Rambo T."/>
            <person name="Currie J."/>
            <person name="Collura K."/>
            <person name="Luo M."/>
            <person name="Yang T."/>
            <person name="Ammiraju J.S.S."/>
            <person name="Engler F."/>
            <person name="Soderlund C."/>
            <person name="Wing R.A."/>
            <person name="Palmer L.E."/>
            <person name="de la Bastide M."/>
            <person name="Spiegel L."/>
            <person name="Nascimento L."/>
            <person name="Zutavern T."/>
            <person name="O'Shaughnessy A."/>
            <person name="Dike S."/>
            <person name="Dedhia N."/>
            <person name="Preston R."/>
            <person name="Balija V."/>
            <person name="McCombie W.R."/>
            <person name="Chow T."/>
            <person name="Chen H."/>
            <person name="Chung M."/>
            <person name="Chen C."/>
            <person name="Shaw J."/>
            <person name="Wu H."/>
            <person name="Hsiao K."/>
            <person name="Chao Y."/>
            <person name="Chu M."/>
            <person name="Cheng C."/>
            <person name="Hour A."/>
            <person name="Lee P."/>
            <person name="Lin S."/>
            <person name="Lin Y."/>
            <person name="Liou J."/>
            <person name="Liu S."/>
            <person name="Hsing Y."/>
            <person name="Raghuvanshi S."/>
            <person name="Mohanty A."/>
            <person name="Bharti A.K."/>
            <person name="Gaur A."/>
            <person name="Gupta V."/>
            <person name="Kumar D."/>
            <person name="Ravi V."/>
            <person name="Vij S."/>
            <person name="Kapur A."/>
            <person name="Khurana P."/>
            <person name="Khurana P."/>
            <person name="Khurana J.P."/>
            <person name="Tyagi A.K."/>
            <person name="Gaikwad K."/>
            <person name="Singh A."/>
            <person name="Dalal V."/>
            <person name="Srivastava S."/>
            <person name="Dixit A."/>
            <person name="Pal A.K."/>
            <person name="Ghazi I.A."/>
            <person name="Yadav M."/>
            <person name="Pandit A."/>
            <person name="Bhargava A."/>
            <person name="Sureshbabu K."/>
            <person name="Batra K."/>
            <person name="Sharma T.R."/>
            <person name="Mohapatra T."/>
            <person name="Singh N.K."/>
            <person name="Messing J."/>
            <person name="Nelson A.B."/>
            <person name="Fuks G."/>
            <person name="Kavchok S."/>
            <person name="Keizer G."/>
            <person name="Linton E."/>
            <person name="Llaca V."/>
            <person name="Song R."/>
            <person name="Tanyolac B."/>
            <person name="Young S."/>
            <person name="Ho-Il K."/>
            <person name="Hahn J.H."/>
            <person name="Sangsakoo G."/>
            <person name="Vanavichit A."/>
            <person name="de Mattos Luiz.A.T."/>
            <person name="Zimmer P.D."/>
            <person name="Malone G."/>
            <person name="Dellagostin O."/>
            <person name="de Oliveira A.C."/>
            <person name="Bevan M."/>
            <person name="Bancroft I."/>
            <person name="Minx P."/>
            <person name="Cordum H."/>
            <person name="Wilson R."/>
            <person name="Cheng Z."/>
            <person name="Jin W."/>
            <person name="Jiang J."/>
            <person name="Leong S.A."/>
            <person name="Iwama H."/>
            <person name="Gojobori T."/>
            <person name="Itoh T."/>
            <person name="Niimura Y."/>
            <person name="Fujii Y."/>
            <person name="Habara T."/>
            <person name="Sakai H."/>
            <person name="Sato Y."/>
            <person name="Wilson G."/>
            <person name="Kumar K."/>
            <person name="McCouch S."/>
            <person name="Juretic N."/>
            <person name="Hoen D."/>
            <person name="Wright S."/>
            <person name="Bruskiewich R."/>
            <person name="Bureau T."/>
            <person name="Miyao A."/>
            <person name="Hirochika H."/>
            <person name="Nishikawa T."/>
            <person name="Kadowaki K."/>
            <person name="Sugiura M."/>
            <person name="Burr B."/>
            <person name="Sasaki T."/>
        </authorList>
    </citation>
    <scope>NUCLEOTIDE SEQUENCE [LARGE SCALE GENOMIC DNA]</scope>
    <source>
        <strain evidence="3">cv. Nipponbare</strain>
    </source>
</reference>
<evidence type="ECO:0000313" key="3">
    <source>
        <dbReference type="Proteomes" id="UP000000763"/>
    </source>
</evidence>
<protein>
    <submittedName>
        <fullName evidence="2">Uncharacterized protein</fullName>
    </submittedName>
</protein>